<feature type="coiled-coil region" evidence="1">
    <location>
        <begin position="19"/>
        <end position="53"/>
    </location>
</feature>
<dbReference type="eggNOG" id="ENOG502SA8A">
    <property type="taxonomic scope" value="Eukaryota"/>
</dbReference>
<evidence type="ECO:0008006" key="5">
    <source>
        <dbReference type="Google" id="ProtNLM"/>
    </source>
</evidence>
<dbReference type="OrthoDB" id="4505928at2759"/>
<accession>A0A1C1CFB7</accession>
<dbReference type="Gene3D" id="1.20.5.170">
    <property type="match status" value="1"/>
</dbReference>
<evidence type="ECO:0000313" key="4">
    <source>
        <dbReference type="Proteomes" id="UP000094526"/>
    </source>
</evidence>
<dbReference type="Proteomes" id="UP000094526">
    <property type="component" value="Unassembled WGS sequence"/>
</dbReference>
<comment type="caution">
    <text evidence="3">The sequence shown here is derived from an EMBL/GenBank/DDBJ whole genome shotgun (WGS) entry which is preliminary data.</text>
</comment>
<dbReference type="SUPFAM" id="SSF57959">
    <property type="entry name" value="Leucine zipper domain"/>
    <property type="match status" value="1"/>
</dbReference>
<sequence>MVTRVRTTEQNRINQRNLRARRKAYVQELEQRVRKLENERIGATKEVQVAAQRVHNENRLLRWLLETKFGVDAYQINNYLSEVNSTTDIGTQLCHNPGNHVAVPTPAEQLTCGPVSTTNPAEAIQARVTQDSNFAEPTSEPREKQGFKCSSELSDRERRSPTTSSTSAEAQPPVQVESPTRFSSNRYLTPQQTPPPTGLQQGDHRCGTSVGHSSCVTLVSKDSQGSCVPSQNGTDAHAEETSCEEAARIIASLRGQATADEVWNELGCGTTQACRVKNLAVFELMDKEVAYVRI</sequence>
<evidence type="ECO:0000313" key="3">
    <source>
        <dbReference type="EMBL" id="OCT47225.1"/>
    </source>
</evidence>
<dbReference type="CDD" id="cd14688">
    <property type="entry name" value="bZIP_YAP"/>
    <property type="match status" value="1"/>
</dbReference>
<organism evidence="3 4">
    <name type="scientific">Cladophialophora carrionii</name>
    <dbReference type="NCBI Taxonomy" id="86049"/>
    <lineage>
        <taxon>Eukaryota</taxon>
        <taxon>Fungi</taxon>
        <taxon>Dikarya</taxon>
        <taxon>Ascomycota</taxon>
        <taxon>Pezizomycotina</taxon>
        <taxon>Eurotiomycetes</taxon>
        <taxon>Chaetothyriomycetidae</taxon>
        <taxon>Chaetothyriales</taxon>
        <taxon>Herpotrichiellaceae</taxon>
        <taxon>Cladophialophora</taxon>
    </lineage>
</organism>
<proteinExistence type="predicted"/>
<dbReference type="PANTHER" id="PTHR42070">
    <property type="entry name" value="FILAMENT ASSOCIATED PROTEIN, PUTATIVE (AFU_ORTHOLOGUE AFUA_8G06630)-RELATED"/>
    <property type="match status" value="1"/>
</dbReference>
<keyword evidence="1" id="KW-0175">Coiled coil</keyword>
<dbReference type="PANTHER" id="PTHR42070:SF1">
    <property type="entry name" value="FILAMENT ASSOCIATED PROTEIN, PUTATIVE (AFU_ORTHOLOGUE AFUA_8G06630)-RELATED"/>
    <property type="match status" value="1"/>
</dbReference>
<protein>
    <recommendedName>
        <fullName evidence="5">BZIP domain-containing protein</fullName>
    </recommendedName>
</protein>
<evidence type="ECO:0000256" key="1">
    <source>
        <dbReference type="SAM" id="Coils"/>
    </source>
</evidence>
<feature type="region of interest" description="Disordered" evidence="2">
    <location>
        <begin position="133"/>
        <end position="206"/>
    </location>
</feature>
<dbReference type="STRING" id="86049.A0A1C1CFB7"/>
<keyword evidence="4" id="KW-1185">Reference proteome</keyword>
<reference evidence="4" key="1">
    <citation type="submission" date="2015-07" db="EMBL/GenBank/DDBJ databases">
        <authorList>
            <person name="Teixeira M.M."/>
            <person name="Souza R.C."/>
            <person name="Almeida L.G."/>
            <person name="Vicente V.A."/>
            <person name="de Hoog S."/>
            <person name="Bocca A.L."/>
            <person name="de Almeida S.R."/>
            <person name="Vasconcelos A.T."/>
            <person name="Felipe M.S."/>
        </authorList>
    </citation>
    <scope>NUCLEOTIDE SEQUENCE [LARGE SCALE GENOMIC DNA]</scope>
    <source>
        <strain evidence="4">KSF</strain>
    </source>
</reference>
<dbReference type="InterPro" id="IPR046347">
    <property type="entry name" value="bZIP_sf"/>
</dbReference>
<gene>
    <name evidence="3" type="ORF">CLCR_02578</name>
</gene>
<dbReference type="AlphaFoldDB" id="A0A1C1CFB7"/>
<dbReference type="GO" id="GO:0003700">
    <property type="term" value="F:DNA-binding transcription factor activity"/>
    <property type="evidence" value="ECO:0007669"/>
    <property type="project" value="InterPro"/>
</dbReference>
<dbReference type="VEuPathDB" id="FungiDB:CLCR_02578"/>
<name>A0A1C1CFB7_9EURO</name>
<dbReference type="VEuPathDB" id="FungiDB:G647_02204"/>
<evidence type="ECO:0000256" key="2">
    <source>
        <dbReference type="SAM" id="MobiDB-lite"/>
    </source>
</evidence>
<dbReference type="EMBL" id="LGRB01000014">
    <property type="protein sequence ID" value="OCT47225.1"/>
    <property type="molecule type" value="Genomic_DNA"/>
</dbReference>
<feature type="compositionally biased region" description="Polar residues" evidence="2">
    <location>
        <begin position="177"/>
        <end position="187"/>
    </location>
</feature>